<feature type="compositionally biased region" description="Basic and acidic residues" evidence="1">
    <location>
        <begin position="1"/>
        <end position="15"/>
    </location>
</feature>
<dbReference type="EMBL" id="SRLO01000724">
    <property type="protein sequence ID" value="TNN47792.1"/>
    <property type="molecule type" value="Genomic_DNA"/>
</dbReference>
<comment type="caution">
    <text evidence="2">The sequence shown here is derived from an EMBL/GenBank/DDBJ whole genome shotgun (WGS) entry which is preliminary data.</text>
</comment>
<evidence type="ECO:0000256" key="1">
    <source>
        <dbReference type="SAM" id="MobiDB-lite"/>
    </source>
</evidence>
<name>A0A4Z2G5C6_9TELE</name>
<dbReference type="Proteomes" id="UP000314294">
    <property type="component" value="Unassembled WGS sequence"/>
</dbReference>
<organism evidence="2 3">
    <name type="scientific">Liparis tanakae</name>
    <name type="common">Tanaka's snailfish</name>
    <dbReference type="NCBI Taxonomy" id="230148"/>
    <lineage>
        <taxon>Eukaryota</taxon>
        <taxon>Metazoa</taxon>
        <taxon>Chordata</taxon>
        <taxon>Craniata</taxon>
        <taxon>Vertebrata</taxon>
        <taxon>Euteleostomi</taxon>
        <taxon>Actinopterygii</taxon>
        <taxon>Neopterygii</taxon>
        <taxon>Teleostei</taxon>
        <taxon>Neoteleostei</taxon>
        <taxon>Acanthomorphata</taxon>
        <taxon>Eupercaria</taxon>
        <taxon>Perciformes</taxon>
        <taxon>Cottioidei</taxon>
        <taxon>Cottales</taxon>
        <taxon>Liparidae</taxon>
        <taxon>Liparis</taxon>
    </lineage>
</organism>
<evidence type="ECO:0000313" key="2">
    <source>
        <dbReference type="EMBL" id="TNN47792.1"/>
    </source>
</evidence>
<evidence type="ECO:0000313" key="3">
    <source>
        <dbReference type="Proteomes" id="UP000314294"/>
    </source>
</evidence>
<protein>
    <submittedName>
        <fullName evidence="2">Uncharacterized protein</fullName>
    </submittedName>
</protein>
<accession>A0A4Z2G5C6</accession>
<sequence>MIETDRTPERREAGRRPAGGRQEAAMSADPTPPRGRKPRGASLPPSGRGGVCTPACSNVGTTSAGCVDICFVM</sequence>
<keyword evidence="3" id="KW-1185">Reference proteome</keyword>
<gene>
    <name evidence="2" type="ORF">EYF80_041989</name>
</gene>
<reference evidence="2 3" key="1">
    <citation type="submission" date="2019-03" db="EMBL/GenBank/DDBJ databases">
        <title>First draft genome of Liparis tanakae, snailfish: a comprehensive survey of snailfish specific genes.</title>
        <authorList>
            <person name="Kim W."/>
            <person name="Song I."/>
            <person name="Jeong J.-H."/>
            <person name="Kim D."/>
            <person name="Kim S."/>
            <person name="Ryu S."/>
            <person name="Song J.Y."/>
            <person name="Lee S.K."/>
        </authorList>
    </citation>
    <scope>NUCLEOTIDE SEQUENCE [LARGE SCALE GENOMIC DNA]</scope>
    <source>
        <tissue evidence="2">Muscle</tissue>
    </source>
</reference>
<dbReference type="AlphaFoldDB" id="A0A4Z2G5C6"/>
<feature type="region of interest" description="Disordered" evidence="1">
    <location>
        <begin position="1"/>
        <end position="51"/>
    </location>
</feature>
<proteinExistence type="predicted"/>